<protein>
    <submittedName>
        <fullName evidence="13">Lysylphosphatidylglycerol biosynthesis bifunctional protein LysX</fullName>
    </submittedName>
</protein>
<evidence type="ECO:0000256" key="11">
    <source>
        <dbReference type="SAM" id="Phobius"/>
    </source>
</evidence>
<dbReference type="InterPro" id="IPR044136">
    <property type="entry name" value="Lys-tRNA-ligase_II_N"/>
</dbReference>
<keyword evidence="5" id="KW-0067">ATP-binding</keyword>
<evidence type="ECO:0000256" key="1">
    <source>
        <dbReference type="ARBA" id="ARBA00004141"/>
    </source>
</evidence>
<feature type="domain" description="Aminoacyl-transfer RNA synthetases class-II family profile" evidence="12">
    <location>
        <begin position="807"/>
        <end position="1146"/>
    </location>
</feature>
<name>A0A3G6J3L7_9CORY</name>
<dbReference type="Pfam" id="PF00152">
    <property type="entry name" value="tRNA-synt_2"/>
    <property type="match status" value="1"/>
</dbReference>
<sequence>MSKQNAVTHAGQAAAPADQATRTVVAPPPSMVAQATDPLRGKIADTIGWMSLFAAVFSLVEFLFRYVPSPLVDGIGYGLDLINVVHEPSLSVAGMMLVFAVAAFLRKRVVVWVTIVFQAIVLTAVATNQVFNLFGPDRVWALSWIANVLSAIVIIAAVWWARPALPSRLSLKAAGLGIVVMLIGQALVFVIGFVSVELVPNRLFTDTHRLDWALRAMGFETVFGEDGLPSGGPAWLAFVLALLSGLAFFAGLLVFLRANRRQPRSAADDLAVHALLAKYPGDSLSYFATGTNRNVVFAPSGQAAVSFAEARGVSMAGGDPIGDPGQWDAAIQAWLAQTYQRGLIPGVISASEKGARAYRAAGLKIRLMGDEAVIAVDRFSLSDPQMKPLQVARRRVARAGVTITCRKLATITAEEQRTLQAAAAAYRVGDERGFSMALDRVLDPLDSQQLVVTAYDTDGVVQGLLTFVPFGRHGLSLNVMRRRPGSVNGVVEAMVLSLIDYCRDVHIAEISLNFAMLRNVFVQGAAVDAHLGDRLLRRIMQVFSRFWQLESLLESNARYQPSWRPRYFAYPDSARLTVVLTAAATLEGFLPSLLSRHAGTPSWLGDPTHAAAVQAIYASAAAAPALPQRKYSDQAQVRRQHAATLQAQGMDPYPPATPGVTVTALSELAHLPAGTTVTVHARVGKQRRHGGIVFLDVFTGSTKVQIACERDRCAHFSLLKLLDAGDLISVTGVLGATRTGCWSVFADSWQMLAKTLTPVALPPLWGANKPPSAPVSSPAAGVKNRTQALIAVPRQRELLYARSAAIAAVRHTLTDAGFLEVETPILQAVQGGANARPFTTHFNAYDAQAFLRIAPELYLKRLAIGGMDAIFEIGRSFRNEGVDATHNPEFTSLEAYRAGGDYTTMRHLTEALIRAAATAVHGEQVVWQPAAKVEQFSTDPLPFAPTPQVVEHSAALPSGMVAVDIAAPWPVVRVCDAVSAVVGEQIDITTEQAQLAAICDRLNVAIPPTATTASMITELYDELVESRTGLPTFYTDFPAEGSPLTRKHRDNPLLAERWDLVAFGMELGCAYTELTDPIDQRDRFVEQSLAAAAGDPEAMSVDEDFLHALELGLAPTGGMGMGIDRMVMLLLGVDIRSIIAFPYQRPTGGSYA</sequence>
<dbReference type="GO" id="GO:0000049">
    <property type="term" value="F:tRNA binding"/>
    <property type="evidence" value="ECO:0007669"/>
    <property type="project" value="TreeGrafter"/>
</dbReference>
<feature type="compositionally biased region" description="Low complexity" evidence="10">
    <location>
        <begin position="10"/>
        <end position="20"/>
    </location>
</feature>
<dbReference type="Pfam" id="PF16995">
    <property type="entry name" value="tRNA-synt_2_TM"/>
    <property type="match status" value="1"/>
</dbReference>
<dbReference type="AlphaFoldDB" id="A0A3G6J3L7"/>
<dbReference type="PROSITE" id="PS50862">
    <property type="entry name" value="AA_TRNA_LIGASE_II"/>
    <property type="match status" value="1"/>
</dbReference>
<evidence type="ECO:0000256" key="10">
    <source>
        <dbReference type="SAM" id="MobiDB-lite"/>
    </source>
</evidence>
<keyword evidence="14" id="KW-1185">Reference proteome</keyword>
<dbReference type="RefSeq" id="WP_123925908.1">
    <property type="nucleotide sequence ID" value="NZ_CP033896.1"/>
</dbReference>
<dbReference type="InterPro" id="IPR004364">
    <property type="entry name" value="Aa-tRNA-synt_II"/>
</dbReference>
<comment type="subcellular location">
    <subcellularLocation>
        <location evidence="1">Membrane</location>
        <topology evidence="1">Multi-pass membrane protein</topology>
    </subcellularLocation>
</comment>
<feature type="region of interest" description="Disordered" evidence="10">
    <location>
        <begin position="1"/>
        <end position="21"/>
    </location>
</feature>
<dbReference type="InterPro" id="IPR006195">
    <property type="entry name" value="aa-tRNA-synth_II"/>
</dbReference>
<reference evidence="13 14" key="1">
    <citation type="submission" date="2018-11" db="EMBL/GenBank/DDBJ databases">
        <authorList>
            <person name="Kleinhagauer T."/>
            <person name="Glaeser S.P."/>
            <person name="Spergser J."/>
            <person name="Ruckert C."/>
            <person name="Kaempfer P."/>
            <person name="Busse H.-J."/>
        </authorList>
    </citation>
    <scope>NUCLEOTIDE SEQUENCE [LARGE SCALE GENOMIC DNA]</scope>
    <source>
        <strain evidence="13 14">200CH</strain>
    </source>
</reference>
<dbReference type="PANTHER" id="PTHR42918">
    <property type="entry name" value="LYSYL-TRNA SYNTHETASE"/>
    <property type="match status" value="1"/>
</dbReference>
<dbReference type="GO" id="GO:0004824">
    <property type="term" value="F:lysine-tRNA ligase activity"/>
    <property type="evidence" value="ECO:0007669"/>
    <property type="project" value="InterPro"/>
</dbReference>
<feature type="transmembrane region" description="Helical" evidence="11">
    <location>
        <begin position="139"/>
        <end position="161"/>
    </location>
</feature>
<accession>A0A3G6J3L7</accession>
<dbReference type="CDD" id="cd04322">
    <property type="entry name" value="LysRS_N"/>
    <property type="match status" value="1"/>
</dbReference>
<feature type="transmembrane region" description="Helical" evidence="11">
    <location>
        <begin position="47"/>
        <end position="68"/>
    </location>
</feature>
<feature type="transmembrane region" description="Helical" evidence="11">
    <location>
        <begin position="110"/>
        <end position="127"/>
    </location>
</feature>
<organism evidence="13 14">
    <name type="scientific">Corynebacterium choanae</name>
    <dbReference type="NCBI Taxonomy" id="1862358"/>
    <lineage>
        <taxon>Bacteria</taxon>
        <taxon>Bacillati</taxon>
        <taxon>Actinomycetota</taxon>
        <taxon>Actinomycetes</taxon>
        <taxon>Mycobacteriales</taxon>
        <taxon>Corynebacteriaceae</taxon>
        <taxon>Corynebacterium</taxon>
    </lineage>
</organism>
<evidence type="ECO:0000256" key="8">
    <source>
        <dbReference type="ARBA" id="ARBA00023136"/>
    </source>
</evidence>
<dbReference type="KEGG" id="ccho:CCHOA_01215"/>
<feature type="transmembrane region" description="Helical" evidence="11">
    <location>
        <begin position="234"/>
        <end position="256"/>
    </location>
</feature>
<dbReference type="GO" id="GO:0006430">
    <property type="term" value="P:lysyl-tRNA aminoacylation"/>
    <property type="evidence" value="ECO:0007669"/>
    <property type="project" value="InterPro"/>
</dbReference>
<proteinExistence type="predicted"/>
<gene>
    <name evidence="13" type="primary">lysX1</name>
    <name evidence="13" type="ORF">CCHOA_01215</name>
</gene>
<evidence type="ECO:0000259" key="12">
    <source>
        <dbReference type="PROSITE" id="PS50862"/>
    </source>
</evidence>
<keyword evidence="7 11" id="KW-1133">Transmembrane helix</keyword>
<dbReference type="InterPro" id="IPR018149">
    <property type="entry name" value="Lys-tRNA-synth_II_C"/>
</dbReference>
<keyword evidence="4" id="KW-0547">Nucleotide-binding</keyword>
<dbReference type="InterPro" id="IPR031553">
    <property type="entry name" value="tRNA-synt_2_TM"/>
</dbReference>
<evidence type="ECO:0000313" key="13">
    <source>
        <dbReference type="EMBL" id="AZA12671.1"/>
    </source>
</evidence>
<dbReference type="EMBL" id="CP033896">
    <property type="protein sequence ID" value="AZA12671.1"/>
    <property type="molecule type" value="Genomic_DNA"/>
</dbReference>
<evidence type="ECO:0000256" key="4">
    <source>
        <dbReference type="ARBA" id="ARBA00022741"/>
    </source>
</evidence>
<evidence type="ECO:0000256" key="7">
    <source>
        <dbReference type="ARBA" id="ARBA00022989"/>
    </source>
</evidence>
<feature type="transmembrane region" description="Helical" evidence="11">
    <location>
        <begin position="88"/>
        <end position="105"/>
    </location>
</feature>
<dbReference type="PRINTS" id="PR00982">
    <property type="entry name" value="TRNASYNTHLYS"/>
</dbReference>
<dbReference type="SUPFAM" id="SSF50249">
    <property type="entry name" value="Nucleic acid-binding proteins"/>
    <property type="match status" value="1"/>
</dbReference>
<dbReference type="Pfam" id="PF09924">
    <property type="entry name" value="LPG_synthase_C"/>
    <property type="match status" value="1"/>
</dbReference>
<dbReference type="Pfam" id="PF01336">
    <property type="entry name" value="tRNA_anti-codon"/>
    <property type="match status" value="1"/>
</dbReference>
<feature type="transmembrane region" description="Helical" evidence="11">
    <location>
        <begin position="173"/>
        <end position="196"/>
    </location>
</feature>
<dbReference type="InterPro" id="IPR004365">
    <property type="entry name" value="NA-bd_OB_tRNA"/>
</dbReference>
<keyword evidence="8 11" id="KW-0472">Membrane</keyword>
<evidence type="ECO:0000256" key="9">
    <source>
        <dbReference type="ARBA" id="ARBA00023146"/>
    </source>
</evidence>
<evidence type="ECO:0000256" key="6">
    <source>
        <dbReference type="ARBA" id="ARBA00022842"/>
    </source>
</evidence>
<dbReference type="NCBIfam" id="NF002821">
    <property type="entry name" value="PRK02983.1"/>
    <property type="match status" value="1"/>
</dbReference>
<evidence type="ECO:0000256" key="5">
    <source>
        <dbReference type="ARBA" id="ARBA00022840"/>
    </source>
</evidence>
<evidence type="ECO:0000313" key="14">
    <source>
        <dbReference type="Proteomes" id="UP000269019"/>
    </source>
</evidence>
<dbReference type="InterPro" id="IPR024320">
    <property type="entry name" value="LPG_synthase_C"/>
</dbReference>
<dbReference type="GO" id="GO:0005524">
    <property type="term" value="F:ATP binding"/>
    <property type="evidence" value="ECO:0007669"/>
    <property type="project" value="UniProtKB-KW"/>
</dbReference>
<keyword evidence="9" id="KW-0030">Aminoacyl-tRNA synthetase</keyword>
<dbReference type="PANTHER" id="PTHR42918:SF15">
    <property type="entry name" value="LYSINE--TRNA LIGASE, CHLOROPLASTIC_MITOCHONDRIAL"/>
    <property type="match status" value="1"/>
</dbReference>
<evidence type="ECO:0000256" key="3">
    <source>
        <dbReference type="ARBA" id="ARBA00022692"/>
    </source>
</evidence>
<dbReference type="InterPro" id="IPR045864">
    <property type="entry name" value="aa-tRNA-synth_II/BPL/LPL"/>
</dbReference>
<keyword evidence="3 11" id="KW-0812">Transmembrane</keyword>
<dbReference type="SUPFAM" id="SSF55681">
    <property type="entry name" value="Class II aaRS and biotin synthetases"/>
    <property type="match status" value="1"/>
</dbReference>
<keyword evidence="6" id="KW-0460">Magnesium</keyword>
<dbReference type="Proteomes" id="UP000269019">
    <property type="component" value="Chromosome"/>
</dbReference>
<evidence type="ECO:0000256" key="2">
    <source>
        <dbReference type="ARBA" id="ARBA00022598"/>
    </source>
</evidence>
<dbReference type="Gene3D" id="2.40.50.140">
    <property type="entry name" value="Nucleic acid-binding proteins"/>
    <property type="match status" value="1"/>
</dbReference>
<dbReference type="OrthoDB" id="9801152at2"/>
<dbReference type="Gene3D" id="3.30.930.10">
    <property type="entry name" value="Bira Bifunctional Protein, Domain 2"/>
    <property type="match status" value="1"/>
</dbReference>
<dbReference type="InterPro" id="IPR012340">
    <property type="entry name" value="NA-bd_OB-fold"/>
</dbReference>
<dbReference type="GO" id="GO:0005829">
    <property type="term" value="C:cytosol"/>
    <property type="evidence" value="ECO:0007669"/>
    <property type="project" value="TreeGrafter"/>
</dbReference>
<keyword evidence="2" id="KW-0436">Ligase</keyword>
<dbReference type="GO" id="GO:0016020">
    <property type="term" value="C:membrane"/>
    <property type="evidence" value="ECO:0007669"/>
    <property type="project" value="UniProtKB-SubCell"/>
</dbReference>